<sequence>MIKQILMLFVILILRTTQGQQDGNDENYVVTLNDSDFEHKTQISTGMTTGDWFILMAPKGDCKKCAGIEKILKQLSTEFRGRINIAVLDRDHSRLTQRRFKIKTPVLKFFRSGFQWEYKGMVAQSNIANFITGGYQSQTGYRPPKPIDAIDAWQEDFVKEMKAAYKEKRLPEKDTLIVTLIGLGVGLLVLACICAPKSTGEGNEKTASKRQSKKKNK</sequence>
<dbReference type="AlphaFoldDB" id="A0A7M5X099"/>
<dbReference type="EnsemblMetazoa" id="CLYHEMT015736.1">
    <property type="protein sequence ID" value="CLYHEMP015736.1"/>
    <property type="gene ID" value="CLYHEMG015736"/>
</dbReference>
<dbReference type="RefSeq" id="XP_066919393.1">
    <property type="nucleotide sequence ID" value="XM_067063292.1"/>
</dbReference>
<dbReference type="PANTHER" id="PTHR19991">
    <property type="entry name" value="L 2 01289"/>
    <property type="match status" value="1"/>
</dbReference>
<dbReference type="Gene3D" id="3.40.30.10">
    <property type="entry name" value="Glutaredoxin"/>
    <property type="match status" value="1"/>
</dbReference>
<feature type="chain" id="PRO_5029895443" description="Thioredoxin domain-containing protein" evidence="2">
    <location>
        <begin position="20"/>
        <end position="217"/>
    </location>
</feature>
<keyword evidence="4" id="KW-1185">Reference proteome</keyword>
<dbReference type="Proteomes" id="UP000594262">
    <property type="component" value="Unplaced"/>
</dbReference>
<feature type="signal peptide" evidence="2">
    <location>
        <begin position="1"/>
        <end position="19"/>
    </location>
</feature>
<keyword evidence="2" id="KW-0732">Signal</keyword>
<dbReference type="PANTHER" id="PTHR19991:SF2">
    <property type="entry name" value="GH08893P"/>
    <property type="match status" value="1"/>
</dbReference>
<dbReference type="SUPFAM" id="SSF52833">
    <property type="entry name" value="Thioredoxin-like"/>
    <property type="match status" value="1"/>
</dbReference>
<dbReference type="InterPro" id="IPR036249">
    <property type="entry name" value="Thioredoxin-like_sf"/>
</dbReference>
<accession>A0A7M5X099</accession>
<keyword evidence="1" id="KW-1133">Transmembrane helix</keyword>
<reference evidence="3" key="1">
    <citation type="submission" date="2021-01" db="UniProtKB">
        <authorList>
            <consortium name="EnsemblMetazoa"/>
        </authorList>
    </citation>
    <scope>IDENTIFICATION</scope>
</reference>
<evidence type="ECO:0000313" key="3">
    <source>
        <dbReference type="EnsemblMetazoa" id="CLYHEMP015736.1"/>
    </source>
</evidence>
<evidence type="ECO:0000313" key="4">
    <source>
        <dbReference type="Proteomes" id="UP000594262"/>
    </source>
</evidence>
<dbReference type="GeneID" id="136806698"/>
<keyword evidence="1" id="KW-0472">Membrane</keyword>
<dbReference type="OrthoDB" id="72053at2759"/>
<keyword evidence="1" id="KW-0812">Transmembrane</keyword>
<evidence type="ECO:0008006" key="5">
    <source>
        <dbReference type="Google" id="ProtNLM"/>
    </source>
</evidence>
<evidence type="ECO:0000256" key="1">
    <source>
        <dbReference type="SAM" id="Phobius"/>
    </source>
</evidence>
<evidence type="ECO:0000256" key="2">
    <source>
        <dbReference type="SAM" id="SignalP"/>
    </source>
</evidence>
<organism evidence="3 4">
    <name type="scientific">Clytia hemisphaerica</name>
    <dbReference type="NCBI Taxonomy" id="252671"/>
    <lineage>
        <taxon>Eukaryota</taxon>
        <taxon>Metazoa</taxon>
        <taxon>Cnidaria</taxon>
        <taxon>Hydrozoa</taxon>
        <taxon>Hydroidolina</taxon>
        <taxon>Leptothecata</taxon>
        <taxon>Obeliida</taxon>
        <taxon>Clytiidae</taxon>
        <taxon>Clytia</taxon>
    </lineage>
</organism>
<proteinExistence type="predicted"/>
<protein>
    <recommendedName>
        <fullName evidence="5">Thioredoxin domain-containing protein</fullName>
    </recommendedName>
</protein>
<name>A0A7M5X099_9CNID</name>
<feature type="transmembrane region" description="Helical" evidence="1">
    <location>
        <begin position="176"/>
        <end position="195"/>
    </location>
</feature>